<accession>A0A699QLJ0</accession>
<comment type="caution">
    <text evidence="2">The sequence shown here is derived from an EMBL/GenBank/DDBJ whole genome shotgun (WGS) entry which is preliminary data.</text>
</comment>
<sequence>MDSEQSSLGATLHKMAPRTLCSGLIPQPPSLTPFVLPTKNDWDTLLQPLFDEYFLPPTCVVYLVLEFATLEPAISTGTPSSTLVDRDAPSPSASQTPRESPSYVFPLGSKESDHDIDVTHMDNDHSFGFQIP</sequence>
<name>A0A699QLJ0_TANCI</name>
<protein>
    <submittedName>
        <fullName evidence="2">Uncharacterized protein</fullName>
    </submittedName>
</protein>
<dbReference type="AlphaFoldDB" id="A0A699QLJ0"/>
<evidence type="ECO:0000256" key="1">
    <source>
        <dbReference type="SAM" id="MobiDB-lite"/>
    </source>
</evidence>
<reference evidence="2" key="1">
    <citation type="journal article" date="2019" name="Sci. Rep.">
        <title>Draft genome of Tanacetum cinerariifolium, the natural source of mosquito coil.</title>
        <authorList>
            <person name="Yamashiro T."/>
            <person name="Shiraishi A."/>
            <person name="Satake H."/>
            <person name="Nakayama K."/>
        </authorList>
    </citation>
    <scope>NUCLEOTIDE SEQUENCE</scope>
</reference>
<gene>
    <name evidence="2" type="ORF">Tci_841723</name>
</gene>
<feature type="region of interest" description="Disordered" evidence="1">
    <location>
        <begin position="76"/>
        <end position="107"/>
    </location>
</feature>
<dbReference type="EMBL" id="BKCJ011025876">
    <property type="protein sequence ID" value="GFC69753.1"/>
    <property type="molecule type" value="Genomic_DNA"/>
</dbReference>
<proteinExistence type="predicted"/>
<evidence type="ECO:0000313" key="2">
    <source>
        <dbReference type="EMBL" id="GFC69753.1"/>
    </source>
</evidence>
<organism evidence="2">
    <name type="scientific">Tanacetum cinerariifolium</name>
    <name type="common">Dalmatian daisy</name>
    <name type="synonym">Chrysanthemum cinerariifolium</name>
    <dbReference type="NCBI Taxonomy" id="118510"/>
    <lineage>
        <taxon>Eukaryota</taxon>
        <taxon>Viridiplantae</taxon>
        <taxon>Streptophyta</taxon>
        <taxon>Embryophyta</taxon>
        <taxon>Tracheophyta</taxon>
        <taxon>Spermatophyta</taxon>
        <taxon>Magnoliopsida</taxon>
        <taxon>eudicotyledons</taxon>
        <taxon>Gunneridae</taxon>
        <taxon>Pentapetalae</taxon>
        <taxon>asterids</taxon>
        <taxon>campanulids</taxon>
        <taxon>Asterales</taxon>
        <taxon>Asteraceae</taxon>
        <taxon>Asteroideae</taxon>
        <taxon>Anthemideae</taxon>
        <taxon>Anthemidinae</taxon>
        <taxon>Tanacetum</taxon>
    </lineage>
</organism>